<dbReference type="Proteomes" id="UP000689195">
    <property type="component" value="Unassembled WGS sequence"/>
</dbReference>
<protein>
    <submittedName>
        <fullName evidence="1">Uncharacterized protein</fullName>
    </submittedName>
</protein>
<sequence length="238" mass="28104">MFKRTAPLKQLLGGKNQKLQQIFKMQLNIGLNNSLNLEVVLEEKKHSDNSTLNLKPLNDLLKRENGSKNKQKVNKTKLNQNNHKQQSVIYKLKMGLKNYDSIFDYQNQNERQQYLCTYIYLIKYLFQPSFERDSEQHQYIKLKFVILEKDWPYPNFEIIVAYNDPLMFINKELQDRHGGITDIRLYLDAEKQNQLQYIFNKKIGDALAIKGSNSQETAPIVTIYYDFKNAIKSPVQLF</sequence>
<organism evidence="1 2">
    <name type="scientific">Paramecium pentaurelia</name>
    <dbReference type="NCBI Taxonomy" id="43138"/>
    <lineage>
        <taxon>Eukaryota</taxon>
        <taxon>Sar</taxon>
        <taxon>Alveolata</taxon>
        <taxon>Ciliophora</taxon>
        <taxon>Intramacronucleata</taxon>
        <taxon>Oligohymenophorea</taxon>
        <taxon>Peniculida</taxon>
        <taxon>Parameciidae</taxon>
        <taxon>Paramecium</taxon>
    </lineage>
</organism>
<reference evidence="1" key="1">
    <citation type="submission" date="2021-01" db="EMBL/GenBank/DDBJ databases">
        <authorList>
            <consortium name="Genoscope - CEA"/>
            <person name="William W."/>
        </authorList>
    </citation>
    <scope>NUCLEOTIDE SEQUENCE</scope>
</reference>
<evidence type="ECO:0000313" key="1">
    <source>
        <dbReference type="EMBL" id="CAD8169097.1"/>
    </source>
</evidence>
<proteinExistence type="predicted"/>
<keyword evidence="2" id="KW-1185">Reference proteome</keyword>
<name>A0A8S1UXW2_9CILI</name>
<evidence type="ECO:0000313" key="2">
    <source>
        <dbReference type="Proteomes" id="UP000689195"/>
    </source>
</evidence>
<comment type="caution">
    <text evidence="1">The sequence shown here is derived from an EMBL/GenBank/DDBJ whole genome shotgun (WGS) entry which is preliminary data.</text>
</comment>
<dbReference type="EMBL" id="CAJJDO010000050">
    <property type="protein sequence ID" value="CAD8169097.1"/>
    <property type="molecule type" value="Genomic_DNA"/>
</dbReference>
<gene>
    <name evidence="1" type="ORF">PPENT_87.1.T0500159</name>
</gene>
<dbReference type="AlphaFoldDB" id="A0A8S1UXW2"/>
<dbReference type="OrthoDB" id="282579at2759"/>
<accession>A0A8S1UXW2</accession>